<evidence type="ECO:0000313" key="2">
    <source>
        <dbReference type="EMBL" id="AKK03909.1"/>
    </source>
</evidence>
<dbReference type="GO" id="GO:0005829">
    <property type="term" value="C:cytosol"/>
    <property type="evidence" value="ECO:0007669"/>
    <property type="project" value="TreeGrafter"/>
</dbReference>
<dbReference type="PATRIC" id="fig|1050174.4.peg.2093"/>
<dbReference type="Gene3D" id="3.30.470.10">
    <property type="match status" value="1"/>
</dbReference>
<dbReference type="EMBL" id="CP011541">
    <property type="protein sequence ID" value="AKK03909.1"/>
    <property type="molecule type" value="Genomic_DNA"/>
</dbReference>
<dbReference type="PANTHER" id="PTHR42743">
    <property type="entry name" value="AMINO-ACID AMINOTRANSFERASE"/>
    <property type="match status" value="1"/>
</dbReference>
<proteinExistence type="inferred from homology"/>
<dbReference type="PANTHER" id="PTHR42743:SF11">
    <property type="entry name" value="AMINODEOXYCHORISMATE LYASE"/>
    <property type="match status" value="1"/>
</dbReference>
<dbReference type="GO" id="GO:0046394">
    <property type="term" value="P:carboxylic acid biosynthetic process"/>
    <property type="evidence" value="ECO:0007669"/>
    <property type="project" value="UniProtKB-ARBA"/>
</dbReference>
<evidence type="ECO:0000256" key="1">
    <source>
        <dbReference type="ARBA" id="ARBA00009320"/>
    </source>
</evidence>
<dbReference type="GO" id="GO:0008696">
    <property type="term" value="F:4-amino-4-deoxychorismate lyase activity"/>
    <property type="evidence" value="ECO:0007669"/>
    <property type="project" value="UniProtKB-EC"/>
</dbReference>
<dbReference type="KEGG" id="cei:CEPID_10395"/>
<name>A0A0G3GS17_9CORY</name>
<dbReference type="InterPro" id="IPR001544">
    <property type="entry name" value="Aminotrans_IV"/>
</dbReference>
<dbReference type="InterPro" id="IPR036038">
    <property type="entry name" value="Aminotransferase-like"/>
</dbReference>
<dbReference type="OrthoDB" id="3199344at2"/>
<accession>A0A0G3GS17</accession>
<evidence type="ECO:0000313" key="3">
    <source>
        <dbReference type="Proteomes" id="UP000035368"/>
    </source>
</evidence>
<dbReference type="GO" id="GO:0008483">
    <property type="term" value="F:transaminase activity"/>
    <property type="evidence" value="ECO:0007669"/>
    <property type="project" value="UniProtKB-KW"/>
</dbReference>
<keyword evidence="2" id="KW-0456">Lyase</keyword>
<dbReference type="Proteomes" id="UP000035368">
    <property type="component" value="Chromosome"/>
</dbReference>
<protein>
    <submittedName>
        <fullName evidence="2">Branched-chain amino acid aminotransferase/4-amino-4-deoxychorismate lyase</fullName>
        <ecNumber evidence="2">4.1.3.38</ecNumber>
    </submittedName>
</protein>
<dbReference type="InterPro" id="IPR043131">
    <property type="entry name" value="BCAT-like_N"/>
</dbReference>
<keyword evidence="3" id="KW-1185">Reference proteome</keyword>
<dbReference type="AlphaFoldDB" id="A0A0G3GS17"/>
<dbReference type="InterPro" id="IPR043132">
    <property type="entry name" value="BCAT-like_C"/>
</dbReference>
<gene>
    <name evidence="2" type="ORF">CEPID_10395</name>
</gene>
<dbReference type="Pfam" id="PF01063">
    <property type="entry name" value="Aminotran_4"/>
    <property type="match status" value="1"/>
</dbReference>
<dbReference type="InterPro" id="IPR050571">
    <property type="entry name" value="Class-IV_PLP-Dep_Aminotrnsfr"/>
</dbReference>
<dbReference type="STRING" id="1050174.CEPID_10395"/>
<keyword evidence="2" id="KW-0808">Transferase</keyword>
<dbReference type="EC" id="4.1.3.38" evidence="2"/>
<dbReference type="NCBIfam" id="NF005886">
    <property type="entry name" value="PRK07849.1-1"/>
    <property type="match status" value="1"/>
</dbReference>
<dbReference type="RefSeq" id="WP_047240849.1">
    <property type="nucleotide sequence ID" value="NZ_CP011541.1"/>
</dbReference>
<organism evidence="2 3">
    <name type="scientific">Corynebacterium epidermidicanis</name>
    <dbReference type="NCBI Taxonomy" id="1050174"/>
    <lineage>
        <taxon>Bacteria</taxon>
        <taxon>Bacillati</taxon>
        <taxon>Actinomycetota</taxon>
        <taxon>Actinomycetes</taxon>
        <taxon>Mycobacteriales</taxon>
        <taxon>Corynebacteriaceae</taxon>
        <taxon>Corynebacterium</taxon>
    </lineage>
</organism>
<dbReference type="Gene3D" id="3.20.10.10">
    <property type="entry name" value="D-amino Acid Aminotransferase, subunit A, domain 2"/>
    <property type="match status" value="1"/>
</dbReference>
<keyword evidence="2" id="KW-0032">Aminotransferase</keyword>
<sequence>MGSPKIAPLIFVIEPFGGSTRAHLPTLPLLYVDDFAVTRGEGVFETLRVVDGKVVNLERHVRRFQRSAVALGIPEPKASHWSKATADACAEWENLHPGIEATCRWTLSRGRESRRDIPTAWMVISPVSPEILWQREHGVKAMTGPRGYRLTEETPWAVSGVKSLGYAANMSALRYAKSQGFDDVIFCDGENVLEGATSTVLSIRGHKIRTPLTGGDVLPGTTQAALFSQATAAGFSCKEKPLTKSDLLKADSVWLVSSVRGAVRVTQLDDRIITKSGDAFDLDKYLKGIEIPERG</sequence>
<comment type="similarity">
    <text evidence="1">Belongs to the class-IV pyridoxal-phosphate-dependent aminotransferase family.</text>
</comment>
<reference evidence="2 3" key="1">
    <citation type="submission" date="2015-05" db="EMBL/GenBank/DDBJ databases">
        <title>Complete genome sequence of Corynebacterium epidermidicanis DSM 45586, isolated from the skin of a dog suffering from pruritus.</title>
        <authorList>
            <person name="Ruckert C."/>
            <person name="Albersmeier A."/>
            <person name="Winkler A."/>
            <person name="Tauch A."/>
        </authorList>
    </citation>
    <scope>NUCLEOTIDE SEQUENCE [LARGE SCALE GENOMIC DNA]</scope>
    <source>
        <strain evidence="2 3">DSM 45586</strain>
    </source>
</reference>
<dbReference type="SUPFAM" id="SSF56752">
    <property type="entry name" value="D-aminoacid aminotransferase-like PLP-dependent enzymes"/>
    <property type="match status" value="1"/>
</dbReference>